<keyword evidence="2" id="KW-1003">Cell membrane</keyword>
<dbReference type="EMBL" id="QZWG01000011">
    <property type="protein sequence ID" value="RZB82735.1"/>
    <property type="molecule type" value="Genomic_DNA"/>
</dbReference>
<evidence type="ECO:0000256" key="9">
    <source>
        <dbReference type="ARBA" id="ARBA00023157"/>
    </source>
</evidence>
<evidence type="ECO:0000256" key="13">
    <source>
        <dbReference type="PIRNR" id="PIRNR000641"/>
    </source>
</evidence>
<keyword evidence="19" id="KW-0430">Lectin</keyword>
<dbReference type="InterPro" id="IPR000719">
    <property type="entry name" value="Prot_kinase_dom"/>
</dbReference>
<dbReference type="Proteomes" id="UP000289340">
    <property type="component" value="Chromosome 11"/>
</dbReference>
<comment type="catalytic activity">
    <reaction evidence="12 13">
        <text>L-seryl-[protein] + ATP = O-phospho-L-seryl-[protein] + ADP + H(+)</text>
        <dbReference type="Rhea" id="RHEA:17989"/>
        <dbReference type="Rhea" id="RHEA-COMP:9863"/>
        <dbReference type="Rhea" id="RHEA-COMP:11604"/>
        <dbReference type="ChEBI" id="CHEBI:15378"/>
        <dbReference type="ChEBI" id="CHEBI:29999"/>
        <dbReference type="ChEBI" id="CHEBI:30616"/>
        <dbReference type="ChEBI" id="CHEBI:83421"/>
        <dbReference type="ChEBI" id="CHEBI:456216"/>
        <dbReference type="EC" id="2.7.11.1"/>
    </reaction>
</comment>
<keyword evidence="4 13" id="KW-0808">Transferase</keyword>
<dbReference type="InterPro" id="IPR003609">
    <property type="entry name" value="Pan_app"/>
</dbReference>
<dbReference type="Pfam" id="PF07714">
    <property type="entry name" value="PK_Tyr_Ser-Thr"/>
    <property type="match status" value="1"/>
</dbReference>
<dbReference type="GO" id="GO:0005524">
    <property type="term" value="F:ATP binding"/>
    <property type="evidence" value="ECO:0007669"/>
    <property type="project" value="UniProtKB-UniRule"/>
</dbReference>
<evidence type="ECO:0000259" key="18">
    <source>
        <dbReference type="PROSITE" id="PS50948"/>
    </source>
</evidence>
<dbReference type="InterPro" id="IPR001480">
    <property type="entry name" value="Bulb-type_lectin_dom"/>
</dbReference>
<dbReference type="PROSITE" id="PS00108">
    <property type="entry name" value="PROTEIN_KINASE_ST"/>
    <property type="match status" value="1"/>
</dbReference>
<dbReference type="GO" id="GO:0005886">
    <property type="term" value="C:plasma membrane"/>
    <property type="evidence" value="ECO:0007669"/>
    <property type="project" value="UniProtKB-SubCell"/>
</dbReference>
<evidence type="ECO:0000256" key="6">
    <source>
        <dbReference type="ARBA" id="ARBA00022741"/>
    </source>
</evidence>
<dbReference type="PROSITE" id="PS50011">
    <property type="entry name" value="PROTEIN_KINASE_DOM"/>
    <property type="match status" value="1"/>
</dbReference>
<gene>
    <name evidence="19" type="ORF">D0Y65_031712</name>
</gene>
<dbReference type="PROSITE" id="PS50927">
    <property type="entry name" value="BULB_LECTIN"/>
    <property type="match status" value="1"/>
</dbReference>
<feature type="domain" description="Protein kinase" evidence="16">
    <location>
        <begin position="505"/>
        <end position="756"/>
    </location>
</feature>
<evidence type="ECO:0000256" key="7">
    <source>
        <dbReference type="ARBA" id="ARBA00022777"/>
    </source>
</evidence>
<keyword evidence="20" id="KW-1185">Reference proteome</keyword>
<feature type="binding site" evidence="14">
    <location>
        <position position="533"/>
    </location>
    <ligand>
        <name>ATP</name>
        <dbReference type="ChEBI" id="CHEBI:30616"/>
    </ligand>
</feature>
<sequence length="823" mass="92856">MIMDITSLILALFIVYCFCQCLSSANNTITSGQYITDPHTLISPNSVFKLGFFSPQNSSNRYLGIWYLSDSNVIWVANRNQPLKTSSSGTVQISEDGNLVVLDSNKRVVWSSNVTHNIATNSTAKLLETGNLVLIDDATGESMWESFRHPCHALVPKMKLSITQKTYEKVRITSWRSPSDPSLGYYSATLERPNIPEVFYWINETQPYYRTGPWNGQIFIGSPQMSRGYLYGWNMMNDEDDGTVYLSYNLPSQSYFAVMTLNPQGHPTIEWWRDRKLVWREVLQGNSCDRYGHCGAFGSCNWQSSPICNCLSGYKPKYVEEWNRKNWTSGCVRSEPLQCGEQTNGSEVSKDGFLRLENMKVSDFVQRLDCLEDECRAQCLENCSCVAYAYDNGIGCMVWSGDLIDIQKFSSGGIDLYIRVPPSESELEKHSDKRRHKTILIPVGITIGMVALAGCVCLSRKWTAKSIGKINSQRQGMNEDQKQVKLNDHLPFFSFEELVNATNNFHSANELGKGGFGSVYKGQLKDGHEIAVKRLSKTSGQGLEECMNEVLVISRLQHRNLVRLLGCCIEQEENMLVYEYMPNKSLDVILFDPAKKQDLDWPKRFNIIEGISRGLLYLHRDSRIKIIHRDLKVSNILLDGELNPKISDFGMAKIFGGNDMQANTRRVVGTFGYMPPEYAFQGLVSEKLDVFGFGVLLLEIISGRKISSCFDHDQSLSLLGFAWKLWNEKDIQSLIDPEISNPNNVNDIVRCIHIGLLCSQELAKERPLMATVVSMLNSEIVDLPPPLNPAFIKRQIVSCADSSQQNHITQSINNVTVTGIQGR</sequence>
<evidence type="ECO:0000259" key="17">
    <source>
        <dbReference type="PROSITE" id="PS50927"/>
    </source>
</evidence>
<dbReference type="Pfam" id="PF01453">
    <property type="entry name" value="B_lectin"/>
    <property type="match status" value="1"/>
</dbReference>
<dbReference type="GO" id="GO:0004674">
    <property type="term" value="F:protein serine/threonine kinase activity"/>
    <property type="evidence" value="ECO:0007669"/>
    <property type="project" value="UniProtKB-KW"/>
</dbReference>
<dbReference type="CDD" id="cd14066">
    <property type="entry name" value="STKc_IRAK"/>
    <property type="match status" value="1"/>
</dbReference>
<dbReference type="PIRSF" id="PIRSF000641">
    <property type="entry name" value="SRK"/>
    <property type="match status" value="1"/>
</dbReference>
<keyword evidence="3 13" id="KW-0723">Serine/threonine-protein kinase</keyword>
<dbReference type="FunFam" id="2.90.10.10:FF:000001">
    <property type="entry name" value="G-type lectin S-receptor-like serine/threonine-protein kinase"/>
    <property type="match status" value="1"/>
</dbReference>
<keyword evidence="19" id="KW-0675">Receptor</keyword>
<evidence type="ECO:0000256" key="2">
    <source>
        <dbReference type="ARBA" id="ARBA00022475"/>
    </source>
</evidence>
<evidence type="ECO:0000256" key="15">
    <source>
        <dbReference type="SAM" id="SignalP"/>
    </source>
</evidence>
<comment type="similarity">
    <text evidence="13">Belongs to the protein kinase superfamily. Ser/Thr protein kinase family.</text>
</comment>
<evidence type="ECO:0000256" key="5">
    <source>
        <dbReference type="ARBA" id="ARBA00022729"/>
    </source>
</evidence>
<keyword evidence="6 13" id="KW-0547">Nucleotide-binding</keyword>
<evidence type="ECO:0000259" key="16">
    <source>
        <dbReference type="PROSITE" id="PS50011"/>
    </source>
</evidence>
<feature type="domain" description="Bulb-type lectin" evidence="17">
    <location>
        <begin position="26"/>
        <end position="147"/>
    </location>
</feature>
<dbReference type="PROSITE" id="PS50948">
    <property type="entry name" value="PAN"/>
    <property type="match status" value="1"/>
</dbReference>
<comment type="subcellular location">
    <subcellularLocation>
        <location evidence="1">Cell membrane</location>
        <topology evidence="1">Single-pass type I membrane protein</topology>
    </subcellularLocation>
</comment>
<dbReference type="Gene3D" id="3.30.200.20">
    <property type="entry name" value="Phosphorylase Kinase, domain 1"/>
    <property type="match status" value="1"/>
</dbReference>
<dbReference type="GO" id="GO:0106310">
    <property type="term" value="F:protein serine kinase activity"/>
    <property type="evidence" value="ECO:0007669"/>
    <property type="project" value="RHEA"/>
</dbReference>
<evidence type="ECO:0000313" key="20">
    <source>
        <dbReference type="Proteomes" id="UP000289340"/>
    </source>
</evidence>
<dbReference type="CDD" id="cd00028">
    <property type="entry name" value="B_lectin"/>
    <property type="match status" value="1"/>
</dbReference>
<dbReference type="InterPro" id="IPR001245">
    <property type="entry name" value="Ser-Thr/Tyr_kinase_cat_dom"/>
</dbReference>
<dbReference type="InterPro" id="IPR008271">
    <property type="entry name" value="Ser/Thr_kinase_AS"/>
</dbReference>
<comment type="catalytic activity">
    <reaction evidence="11 13">
        <text>L-threonyl-[protein] + ATP = O-phospho-L-threonyl-[protein] + ADP + H(+)</text>
        <dbReference type="Rhea" id="RHEA:46608"/>
        <dbReference type="Rhea" id="RHEA-COMP:11060"/>
        <dbReference type="Rhea" id="RHEA-COMP:11605"/>
        <dbReference type="ChEBI" id="CHEBI:15378"/>
        <dbReference type="ChEBI" id="CHEBI:30013"/>
        <dbReference type="ChEBI" id="CHEBI:30616"/>
        <dbReference type="ChEBI" id="CHEBI:61977"/>
        <dbReference type="ChEBI" id="CHEBI:456216"/>
        <dbReference type="EC" id="2.7.11.1"/>
    </reaction>
</comment>
<evidence type="ECO:0000256" key="12">
    <source>
        <dbReference type="ARBA" id="ARBA00048679"/>
    </source>
</evidence>
<dbReference type="Pfam" id="PF00954">
    <property type="entry name" value="S_locus_glycop"/>
    <property type="match status" value="1"/>
</dbReference>
<dbReference type="SMART" id="SM00220">
    <property type="entry name" value="S_TKc"/>
    <property type="match status" value="1"/>
</dbReference>
<dbReference type="Gramene" id="XM_028333559.1">
    <property type="protein sequence ID" value="XP_028189360.1"/>
    <property type="gene ID" value="LOC114375709"/>
</dbReference>
<dbReference type="PROSITE" id="PS00107">
    <property type="entry name" value="PROTEIN_KINASE_ATP"/>
    <property type="match status" value="1"/>
</dbReference>
<dbReference type="FunFam" id="1.10.510.10:FF:000060">
    <property type="entry name" value="G-type lectin S-receptor-like serine/threonine-protein kinase"/>
    <property type="match status" value="1"/>
</dbReference>
<feature type="signal peptide" evidence="15">
    <location>
        <begin position="1"/>
        <end position="19"/>
    </location>
</feature>
<comment type="caution">
    <text evidence="19">The sequence shown here is derived from an EMBL/GenBank/DDBJ whole genome shotgun (WGS) entry which is preliminary data.</text>
</comment>
<keyword evidence="9" id="KW-1015">Disulfide bond</keyword>
<reference evidence="19 20" key="1">
    <citation type="submission" date="2018-09" db="EMBL/GenBank/DDBJ databases">
        <title>A high-quality reference genome of wild soybean provides a powerful tool to mine soybean genomes.</title>
        <authorList>
            <person name="Xie M."/>
            <person name="Chung C.Y.L."/>
            <person name="Li M.-W."/>
            <person name="Wong F.-L."/>
            <person name="Chan T.-F."/>
            <person name="Lam H.-M."/>
        </authorList>
    </citation>
    <scope>NUCLEOTIDE SEQUENCE [LARGE SCALE GENOMIC DNA]</scope>
    <source>
        <strain evidence="20">cv. W05</strain>
        <tissue evidence="19">Hypocotyl of etiolated seedlings</tissue>
    </source>
</reference>
<dbReference type="CDD" id="cd01098">
    <property type="entry name" value="PAN_AP_plant"/>
    <property type="match status" value="1"/>
</dbReference>
<dbReference type="GO" id="GO:0030246">
    <property type="term" value="F:carbohydrate binding"/>
    <property type="evidence" value="ECO:0007669"/>
    <property type="project" value="UniProtKB-KW"/>
</dbReference>
<dbReference type="InterPro" id="IPR024171">
    <property type="entry name" value="SRK-like_kinase"/>
</dbReference>
<dbReference type="GO" id="GO:0048544">
    <property type="term" value="P:recognition of pollen"/>
    <property type="evidence" value="ECO:0007669"/>
    <property type="project" value="InterPro"/>
</dbReference>
<evidence type="ECO:0000256" key="3">
    <source>
        <dbReference type="ARBA" id="ARBA00022527"/>
    </source>
</evidence>
<evidence type="ECO:0000256" key="10">
    <source>
        <dbReference type="ARBA" id="ARBA00023180"/>
    </source>
</evidence>
<keyword evidence="2" id="KW-0472">Membrane</keyword>
<protein>
    <recommendedName>
        <fullName evidence="13">Receptor-like serine/threonine-protein kinase</fullName>
        <ecNumber evidence="13">2.7.11.1</ecNumber>
    </recommendedName>
</protein>
<keyword evidence="10" id="KW-0325">Glycoprotein</keyword>
<evidence type="ECO:0000256" key="14">
    <source>
        <dbReference type="PROSITE-ProRule" id="PRU10141"/>
    </source>
</evidence>
<dbReference type="AlphaFoldDB" id="A0A445IA11"/>
<evidence type="ECO:0000256" key="4">
    <source>
        <dbReference type="ARBA" id="ARBA00022679"/>
    </source>
</evidence>
<accession>A0A445IA11</accession>
<dbReference type="SUPFAM" id="SSF51110">
    <property type="entry name" value="alpha-D-mannose-specific plant lectins"/>
    <property type="match status" value="1"/>
</dbReference>
<dbReference type="EC" id="2.7.11.1" evidence="13"/>
<dbReference type="PANTHER" id="PTHR27002:SF1105">
    <property type="entry name" value="S-LOCUS LECTIN KINASE FAMILY PROTEIN"/>
    <property type="match status" value="1"/>
</dbReference>
<dbReference type="Gene3D" id="2.90.10.10">
    <property type="entry name" value="Bulb-type lectin domain"/>
    <property type="match status" value="1"/>
</dbReference>
<dbReference type="InterPro" id="IPR000858">
    <property type="entry name" value="S_locus_glycoprot_dom"/>
</dbReference>
<keyword evidence="7 13" id="KW-0418">Kinase</keyword>
<evidence type="ECO:0000256" key="1">
    <source>
        <dbReference type="ARBA" id="ARBA00004251"/>
    </source>
</evidence>
<dbReference type="Gene3D" id="1.10.510.10">
    <property type="entry name" value="Transferase(Phosphotransferase) domain 1"/>
    <property type="match status" value="1"/>
</dbReference>
<dbReference type="InterPro" id="IPR017441">
    <property type="entry name" value="Protein_kinase_ATP_BS"/>
</dbReference>
<dbReference type="PANTHER" id="PTHR27002">
    <property type="entry name" value="RECEPTOR-LIKE SERINE/THREONINE-PROTEIN KINASE SD1-8"/>
    <property type="match status" value="1"/>
</dbReference>
<dbReference type="SMART" id="SM00473">
    <property type="entry name" value="PAN_AP"/>
    <property type="match status" value="1"/>
</dbReference>
<keyword evidence="5 15" id="KW-0732">Signal</keyword>
<feature type="chain" id="PRO_5019349478" description="Receptor-like serine/threonine-protein kinase" evidence="15">
    <location>
        <begin position="20"/>
        <end position="823"/>
    </location>
</feature>
<dbReference type="InterPro" id="IPR011009">
    <property type="entry name" value="Kinase-like_dom_sf"/>
</dbReference>
<dbReference type="InterPro" id="IPR036426">
    <property type="entry name" value="Bulb-type_lectin_dom_sf"/>
</dbReference>
<evidence type="ECO:0000313" key="19">
    <source>
        <dbReference type="EMBL" id="RZB82735.1"/>
    </source>
</evidence>
<dbReference type="FunFam" id="3.30.200.20:FF:000418">
    <property type="entry name" value="G-type lectin S-receptor-like serine/threonine-protein kinase"/>
    <property type="match status" value="1"/>
</dbReference>
<feature type="domain" description="Apple" evidence="18">
    <location>
        <begin position="339"/>
        <end position="421"/>
    </location>
</feature>
<dbReference type="SMART" id="SM00108">
    <property type="entry name" value="B_lectin"/>
    <property type="match status" value="1"/>
</dbReference>
<dbReference type="Pfam" id="PF08276">
    <property type="entry name" value="PAN_2"/>
    <property type="match status" value="1"/>
</dbReference>
<dbReference type="SUPFAM" id="SSF56112">
    <property type="entry name" value="Protein kinase-like (PK-like)"/>
    <property type="match status" value="1"/>
</dbReference>
<evidence type="ECO:0000256" key="8">
    <source>
        <dbReference type="ARBA" id="ARBA00022840"/>
    </source>
</evidence>
<keyword evidence="8 13" id="KW-0067">ATP-binding</keyword>
<proteinExistence type="inferred from homology"/>
<name>A0A445IA11_GLYSO</name>
<evidence type="ECO:0000256" key="11">
    <source>
        <dbReference type="ARBA" id="ARBA00047899"/>
    </source>
</evidence>
<organism evidence="19 20">
    <name type="scientific">Glycine soja</name>
    <name type="common">Wild soybean</name>
    <dbReference type="NCBI Taxonomy" id="3848"/>
    <lineage>
        <taxon>Eukaryota</taxon>
        <taxon>Viridiplantae</taxon>
        <taxon>Streptophyta</taxon>
        <taxon>Embryophyta</taxon>
        <taxon>Tracheophyta</taxon>
        <taxon>Spermatophyta</taxon>
        <taxon>Magnoliopsida</taxon>
        <taxon>eudicotyledons</taxon>
        <taxon>Gunneridae</taxon>
        <taxon>Pentapetalae</taxon>
        <taxon>rosids</taxon>
        <taxon>fabids</taxon>
        <taxon>Fabales</taxon>
        <taxon>Fabaceae</taxon>
        <taxon>Papilionoideae</taxon>
        <taxon>50 kb inversion clade</taxon>
        <taxon>NPAAA clade</taxon>
        <taxon>indigoferoid/millettioid clade</taxon>
        <taxon>Phaseoleae</taxon>
        <taxon>Glycine</taxon>
        <taxon>Glycine subgen. Soja</taxon>
    </lineage>
</organism>